<evidence type="ECO:0000313" key="2">
    <source>
        <dbReference type="Proteomes" id="UP000603227"/>
    </source>
</evidence>
<keyword evidence="2" id="KW-1185">Reference proteome</keyword>
<organism evidence="1 2">
    <name type="scientific">Streptomyces capitiformicae</name>
    <dbReference type="NCBI Taxonomy" id="2014920"/>
    <lineage>
        <taxon>Bacteria</taxon>
        <taxon>Bacillati</taxon>
        <taxon>Actinomycetota</taxon>
        <taxon>Actinomycetes</taxon>
        <taxon>Kitasatosporales</taxon>
        <taxon>Streptomycetaceae</taxon>
        <taxon>Streptomyces</taxon>
    </lineage>
</organism>
<evidence type="ECO:0000313" key="1">
    <source>
        <dbReference type="EMBL" id="GHE60387.1"/>
    </source>
</evidence>
<comment type="caution">
    <text evidence="1">The sequence shown here is derived from an EMBL/GenBank/DDBJ whole genome shotgun (WGS) entry which is preliminary data.</text>
</comment>
<sequence length="161" mass="17359">MHGCMGKQAIEWLASAATDPQRCKEEWDQGTGPALLQAGRFWDVLSVPEYLGLCALDLLSRNRRGIPAPTLVDCAAQRIGFFLPPGPVSERIRPGVRHAGRGAWVAVPPPGRVAGRLEWLIPPDGTGTLHDPGMVELALSEADGTLAVLASTSRQQGERYR</sequence>
<dbReference type="Proteomes" id="UP000603227">
    <property type="component" value="Unassembled WGS sequence"/>
</dbReference>
<gene>
    <name evidence="1" type="ORF">GCM10017771_83630</name>
</gene>
<dbReference type="EMBL" id="BNAT01000050">
    <property type="protein sequence ID" value="GHE60387.1"/>
    <property type="molecule type" value="Genomic_DNA"/>
</dbReference>
<dbReference type="RefSeq" id="WP_373313601.1">
    <property type="nucleotide sequence ID" value="NZ_BNAT01000050.1"/>
</dbReference>
<protein>
    <recommendedName>
        <fullName evidence="3">DNA primase/polymerase bifunctional N-terminal domain-containing protein</fullName>
    </recommendedName>
</protein>
<dbReference type="AlphaFoldDB" id="A0A918ZPA1"/>
<accession>A0A918ZPA1</accession>
<proteinExistence type="predicted"/>
<reference evidence="1" key="2">
    <citation type="submission" date="2020-09" db="EMBL/GenBank/DDBJ databases">
        <authorList>
            <person name="Sun Q."/>
            <person name="Zhou Y."/>
        </authorList>
    </citation>
    <scope>NUCLEOTIDE SEQUENCE</scope>
    <source>
        <strain evidence="1">CGMCC 4.7403</strain>
    </source>
</reference>
<name>A0A918ZPA1_9ACTN</name>
<reference evidence="1" key="1">
    <citation type="journal article" date="2014" name="Int. J. Syst. Evol. Microbiol.">
        <title>Complete genome sequence of Corynebacterium casei LMG S-19264T (=DSM 44701T), isolated from a smear-ripened cheese.</title>
        <authorList>
            <consortium name="US DOE Joint Genome Institute (JGI-PGF)"/>
            <person name="Walter F."/>
            <person name="Albersmeier A."/>
            <person name="Kalinowski J."/>
            <person name="Ruckert C."/>
        </authorList>
    </citation>
    <scope>NUCLEOTIDE SEQUENCE</scope>
    <source>
        <strain evidence="1">CGMCC 4.7403</strain>
    </source>
</reference>
<evidence type="ECO:0008006" key="3">
    <source>
        <dbReference type="Google" id="ProtNLM"/>
    </source>
</evidence>